<dbReference type="InterPro" id="IPR055259">
    <property type="entry name" value="YkvP/CgeB_Glyco_trans-like"/>
</dbReference>
<proteinExistence type="predicted"/>
<evidence type="ECO:0000313" key="4">
    <source>
        <dbReference type="Proteomes" id="UP001078443"/>
    </source>
</evidence>
<dbReference type="Pfam" id="PF12996">
    <property type="entry name" value="DUF3880"/>
    <property type="match status" value="1"/>
</dbReference>
<keyword evidence="3" id="KW-0328">Glycosyltransferase</keyword>
<feature type="domain" description="Spore protein YkvP/CgeB glycosyl transferase-like" evidence="2">
    <location>
        <begin position="173"/>
        <end position="316"/>
    </location>
</feature>
<dbReference type="RefSeq" id="WP_268041706.1">
    <property type="nucleotide sequence ID" value="NZ_JAPQER010000007.1"/>
</dbReference>
<keyword evidence="3" id="KW-0808">Transferase</keyword>
<sequence>MRILFWEDNPMWIFGLPNGFRDLGHEVMLCSSLKEKELIQTIKTFKPQLIITMGWTTATTGRRVIWISKYAKQAKIPLVYWATEDPTHTFSFTLPLIQKMHPDFIFTICPSRFSYYEKLGVKAAHMDFGFHPNVNHYTAPEAKYSHSIAVVANGYLNNLKLYPNHYRIKSIKTLISPLLKQNIRVDFWGWGWKEMEELVGTNIPDEWIHGKLPFTETSKVYSSSKIILGLQNHLTQMTQRTYEILASKGFLLTSDTPELRRLFEPNKDLVLSSSPKETLALVEYYLKNDEERDLIRNQGEISVRIHSYSNRAKYMLKVLKIQKIL</sequence>
<keyword evidence="4" id="KW-1185">Reference proteome</keyword>
<dbReference type="EMBL" id="JAPQER010000007">
    <property type="protein sequence ID" value="MCY6485380.1"/>
    <property type="molecule type" value="Genomic_DNA"/>
</dbReference>
<comment type="caution">
    <text evidence="3">The sequence shown here is derived from an EMBL/GenBank/DDBJ whole genome shotgun (WGS) entry which is preliminary data.</text>
</comment>
<dbReference type="InterPro" id="IPR024542">
    <property type="entry name" value="YkvP_N"/>
</dbReference>
<dbReference type="EC" id="2.4.-.-" evidence="3"/>
<dbReference type="SUPFAM" id="SSF53756">
    <property type="entry name" value="UDP-Glycosyltransferase/glycogen phosphorylase"/>
    <property type="match status" value="1"/>
</dbReference>
<name>A0ABT4D5A4_9CLOT</name>
<dbReference type="GO" id="GO:0016757">
    <property type="term" value="F:glycosyltransferase activity"/>
    <property type="evidence" value="ECO:0007669"/>
    <property type="project" value="UniProtKB-KW"/>
</dbReference>
<dbReference type="Pfam" id="PF13524">
    <property type="entry name" value="Glyco_trans_1_2"/>
    <property type="match status" value="1"/>
</dbReference>
<evidence type="ECO:0000259" key="1">
    <source>
        <dbReference type="Pfam" id="PF12996"/>
    </source>
</evidence>
<accession>A0ABT4D5A4</accession>
<reference evidence="3" key="1">
    <citation type="submission" date="2022-12" db="EMBL/GenBank/DDBJ databases">
        <authorList>
            <person name="Wang J."/>
        </authorList>
    </citation>
    <scope>NUCLEOTIDE SEQUENCE</scope>
    <source>
        <strain evidence="3">HY-45-18</strain>
    </source>
</reference>
<feature type="domain" description="Spore protein YkvP N-terminal" evidence="1">
    <location>
        <begin position="3"/>
        <end position="109"/>
    </location>
</feature>
<gene>
    <name evidence="3" type="ORF">OW763_13670</name>
</gene>
<evidence type="ECO:0000313" key="3">
    <source>
        <dbReference type="EMBL" id="MCY6485380.1"/>
    </source>
</evidence>
<dbReference type="Proteomes" id="UP001078443">
    <property type="component" value="Unassembled WGS sequence"/>
</dbReference>
<evidence type="ECO:0000259" key="2">
    <source>
        <dbReference type="Pfam" id="PF13524"/>
    </source>
</evidence>
<protein>
    <submittedName>
        <fullName evidence="3">Glycosyltransferase</fullName>
        <ecNumber evidence="3">2.4.-.-</ecNumber>
    </submittedName>
</protein>
<organism evidence="3 4">
    <name type="scientific">Clostridium aestuarii</name>
    <dbReference type="NCBI Taxonomy" id="338193"/>
    <lineage>
        <taxon>Bacteria</taxon>
        <taxon>Bacillati</taxon>
        <taxon>Bacillota</taxon>
        <taxon>Clostridia</taxon>
        <taxon>Eubacteriales</taxon>
        <taxon>Clostridiaceae</taxon>
        <taxon>Clostridium</taxon>
    </lineage>
</organism>